<dbReference type="EMBL" id="VLKP01000004">
    <property type="protein sequence ID" value="TWI12075.1"/>
    <property type="molecule type" value="Genomic_DNA"/>
</dbReference>
<name>A0A562LWQ5_9GAMM</name>
<comment type="caution">
    <text evidence="2">The sequence shown here is derived from an EMBL/GenBank/DDBJ whole genome shotgun (WGS) entry which is preliminary data.</text>
</comment>
<evidence type="ECO:0000259" key="1">
    <source>
        <dbReference type="Pfam" id="PF00326"/>
    </source>
</evidence>
<dbReference type="Gene3D" id="3.40.50.1820">
    <property type="entry name" value="alpha/beta hydrolase"/>
    <property type="match status" value="1"/>
</dbReference>
<dbReference type="OrthoDB" id="4269629at2"/>
<accession>A0A562LWQ5</accession>
<protein>
    <submittedName>
        <fullName evidence="2">Prolyl oligopeptidase family protein</fullName>
    </submittedName>
</protein>
<reference evidence="2 3" key="1">
    <citation type="journal article" date="2015" name="Stand. Genomic Sci.">
        <title>Genomic Encyclopedia of Bacterial and Archaeal Type Strains, Phase III: the genomes of soil and plant-associated and newly described type strains.</title>
        <authorList>
            <person name="Whitman W.B."/>
            <person name="Woyke T."/>
            <person name="Klenk H.P."/>
            <person name="Zhou Y."/>
            <person name="Lilburn T.G."/>
            <person name="Beck B.J."/>
            <person name="De Vos P."/>
            <person name="Vandamme P."/>
            <person name="Eisen J.A."/>
            <person name="Garrity G."/>
            <person name="Hugenholtz P."/>
            <person name="Kyrpides N.C."/>
        </authorList>
    </citation>
    <scope>NUCLEOTIDE SEQUENCE [LARGE SCALE GENOMIC DNA]</scope>
    <source>
        <strain evidence="2 3">CGMCC 1.10136</strain>
    </source>
</reference>
<feature type="domain" description="Peptidase S9 prolyl oligopeptidase catalytic" evidence="1">
    <location>
        <begin position="8"/>
        <end position="39"/>
    </location>
</feature>
<dbReference type="AlphaFoldDB" id="A0A562LWQ5"/>
<proteinExistence type="predicted"/>
<dbReference type="Proteomes" id="UP000316471">
    <property type="component" value="Unassembled WGS sequence"/>
</dbReference>
<evidence type="ECO:0000313" key="3">
    <source>
        <dbReference type="Proteomes" id="UP000316471"/>
    </source>
</evidence>
<organism evidence="2 3">
    <name type="scientific">Aerolutibacter ruishenii</name>
    <dbReference type="NCBI Taxonomy" id="686800"/>
    <lineage>
        <taxon>Bacteria</taxon>
        <taxon>Pseudomonadati</taxon>
        <taxon>Pseudomonadota</taxon>
        <taxon>Gammaproteobacteria</taxon>
        <taxon>Lysobacterales</taxon>
        <taxon>Lysobacteraceae</taxon>
        <taxon>Aerolutibacter</taxon>
    </lineage>
</organism>
<dbReference type="GO" id="GO:0008236">
    <property type="term" value="F:serine-type peptidase activity"/>
    <property type="evidence" value="ECO:0007669"/>
    <property type="project" value="InterPro"/>
</dbReference>
<evidence type="ECO:0000313" key="2">
    <source>
        <dbReference type="EMBL" id="TWI12075.1"/>
    </source>
</evidence>
<keyword evidence="3" id="KW-1185">Reference proteome</keyword>
<dbReference type="InterPro" id="IPR001375">
    <property type="entry name" value="Peptidase_S9_cat"/>
</dbReference>
<gene>
    <name evidence="2" type="ORF">IP93_01356</name>
</gene>
<sequence>MHCSSIAKSKWLANRGYAVMQANFRGSAGFGKDFGKQAESDQVVHAPQAKDIPVAHALFPGEGHGFARPENSKAFFAVAEGILGQRPGTRAGGWWRRSGMAWPGPA</sequence>
<dbReference type="InterPro" id="IPR029058">
    <property type="entry name" value="AB_hydrolase_fold"/>
</dbReference>
<dbReference type="Pfam" id="PF00326">
    <property type="entry name" value="Peptidase_S9"/>
    <property type="match status" value="1"/>
</dbReference>
<dbReference type="GO" id="GO:0006508">
    <property type="term" value="P:proteolysis"/>
    <property type="evidence" value="ECO:0007669"/>
    <property type="project" value="InterPro"/>
</dbReference>